<dbReference type="AlphaFoldDB" id="T1IFR0"/>
<dbReference type="Gene3D" id="2.40.50.140">
    <property type="entry name" value="Nucleic acid-binding proteins"/>
    <property type="match status" value="1"/>
</dbReference>
<dbReference type="GO" id="GO:0006364">
    <property type="term" value="P:rRNA processing"/>
    <property type="evidence" value="ECO:0007669"/>
    <property type="project" value="InterPro"/>
</dbReference>
<dbReference type="SUPFAM" id="SSF50249">
    <property type="entry name" value="Nucleic acid-binding proteins"/>
    <property type="match status" value="1"/>
</dbReference>
<dbReference type="STRING" id="13249.T1IFR0"/>
<dbReference type="InParanoid" id="T1IFR0"/>
<reference evidence="2" key="1">
    <citation type="submission" date="2015-05" db="UniProtKB">
        <authorList>
            <consortium name="EnsemblMetazoa"/>
        </authorList>
    </citation>
    <scope>IDENTIFICATION</scope>
</reference>
<evidence type="ECO:0000313" key="2">
    <source>
        <dbReference type="EnsemblMetazoa" id="RPRC015129-PA"/>
    </source>
</evidence>
<dbReference type="InterPro" id="IPR045209">
    <property type="entry name" value="Rrp5"/>
</dbReference>
<dbReference type="PANTHER" id="PTHR23270:SF10">
    <property type="entry name" value="PROTEIN RRP5 HOMOLOG"/>
    <property type="match status" value="1"/>
</dbReference>
<name>T1IFR0_RHOPR</name>
<accession>T1IFR0</accession>
<proteinExistence type="predicted"/>
<dbReference type="PANTHER" id="PTHR23270">
    <property type="entry name" value="PROGRAMMED CELL DEATH PROTEIN 11 PRE-RRNA PROCESSING PROTEIN RRP5"/>
    <property type="match status" value="1"/>
</dbReference>
<dbReference type="InterPro" id="IPR003029">
    <property type="entry name" value="S1_domain"/>
</dbReference>
<dbReference type="GO" id="GO:0032040">
    <property type="term" value="C:small-subunit processome"/>
    <property type="evidence" value="ECO:0007669"/>
    <property type="project" value="TreeGrafter"/>
</dbReference>
<sequence length="215" mass="24085">IISNEPQGVLVKLEHEEESYKGLINTFSLRKNLEDESVDNLFPVGNSIKVRVINYNNLDEVYACTTSDEVLKQYGHISDFKVGQLVKVKISSRSDKGVNGLIGNVNVFIPMSEISDEFSSNPDKRLNDNSLHTGRIMSICESSAIVTLRPLLVKTKPLTDYTNLNVGDAYFGKVHKIESGSILVTFFNDIIIKIADNNLPKMPKKYRVGELVNMF</sequence>
<feature type="domain" description="S1 motif" evidence="1">
    <location>
        <begin position="1"/>
        <end position="67"/>
    </location>
</feature>
<dbReference type="SMART" id="SM00316">
    <property type="entry name" value="S1"/>
    <property type="match status" value="1"/>
</dbReference>
<dbReference type="EMBL" id="ACPB03018876">
    <property type="status" value="NOT_ANNOTATED_CDS"/>
    <property type="molecule type" value="Genomic_DNA"/>
</dbReference>
<dbReference type="HOGENOM" id="CLU_1286151_0_0_1"/>
<evidence type="ECO:0000259" key="1">
    <source>
        <dbReference type="PROSITE" id="PS50126"/>
    </source>
</evidence>
<keyword evidence="3" id="KW-1185">Reference proteome</keyword>
<dbReference type="VEuPathDB" id="VectorBase:RPRC015129"/>
<protein>
    <recommendedName>
        <fullName evidence="1">S1 motif domain-containing protein</fullName>
    </recommendedName>
</protein>
<dbReference type="GO" id="GO:0003723">
    <property type="term" value="F:RNA binding"/>
    <property type="evidence" value="ECO:0007669"/>
    <property type="project" value="TreeGrafter"/>
</dbReference>
<dbReference type="EnsemblMetazoa" id="RPRC015129-RA">
    <property type="protein sequence ID" value="RPRC015129-PA"/>
    <property type="gene ID" value="RPRC015129"/>
</dbReference>
<dbReference type="Proteomes" id="UP000015103">
    <property type="component" value="Unassembled WGS sequence"/>
</dbReference>
<dbReference type="PROSITE" id="PS50126">
    <property type="entry name" value="S1"/>
    <property type="match status" value="2"/>
</dbReference>
<organism evidence="2 3">
    <name type="scientific">Rhodnius prolixus</name>
    <name type="common">Triatomid bug</name>
    <dbReference type="NCBI Taxonomy" id="13249"/>
    <lineage>
        <taxon>Eukaryota</taxon>
        <taxon>Metazoa</taxon>
        <taxon>Ecdysozoa</taxon>
        <taxon>Arthropoda</taxon>
        <taxon>Hexapoda</taxon>
        <taxon>Insecta</taxon>
        <taxon>Pterygota</taxon>
        <taxon>Neoptera</taxon>
        <taxon>Paraneoptera</taxon>
        <taxon>Hemiptera</taxon>
        <taxon>Heteroptera</taxon>
        <taxon>Panheteroptera</taxon>
        <taxon>Cimicomorpha</taxon>
        <taxon>Reduviidae</taxon>
        <taxon>Triatominae</taxon>
        <taxon>Rhodnius</taxon>
    </lineage>
</organism>
<dbReference type="InterPro" id="IPR012340">
    <property type="entry name" value="NA-bd_OB-fold"/>
</dbReference>
<feature type="domain" description="S1 motif" evidence="1">
    <location>
        <begin position="83"/>
        <end position="149"/>
    </location>
</feature>
<evidence type="ECO:0000313" key="3">
    <source>
        <dbReference type="Proteomes" id="UP000015103"/>
    </source>
</evidence>